<name>V7HW88_9LACO</name>
<accession>V7HW88</accession>
<evidence type="ECO:0000313" key="2">
    <source>
        <dbReference type="EMBL" id="ETA73301.1"/>
    </source>
</evidence>
<proteinExistence type="predicted"/>
<organism evidence="2 3">
    <name type="scientific">Ligilactobacillus equi DPC 6820</name>
    <dbReference type="NCBI Taxonomy" id="1392007"/>
    <lineage>
        <taxon>Bacteria</taxon>
        <taxon>Bacillati</taxon>
        <taxon>Bacillota</taxon>
        <taxon>Bacilli</taxon>
        <taxon>Lactobacillales</taxon>
        <taxon>Lactobacillaceae</taxon>
        <taxon>Ligilactobacillus</taxon>
    </lineage>
</organism>
<feature type="transmembrane region" description="Helical" evidence="1">
    <location>
        <begin position="47"/>
        <end position="67"/>
    </location>
</feature>
<dbReference type="RefSeq" id="WP_023860537.1">
    <property type="nucleotide sequence ID" value="NZ_AWWH01000197.1"/>
</dbReference>
<protein>
    <submittedName>
        <fullName evidence="2">Uncharacterized protein</fullName>
    </submittedName>
</protein>
<keyword evidence="1" id="KW-1133">Transmembrane helix</keyword>
<feature type="transmembrane region" description="Helical" evidence="1">
    <location>
        <begin position="186"/>
        <end position="207"/>
    </location>
</feature>
<sequence length="386" mass="44060">MKNKYFKAINYQSSPNADARLVLPIQIGIILFGLATTMLTFKFGFAIKQMMILTVALAVVLVIKAFVGRIIPSPEAILALDQSQQGLWLWSNRRQVQLFIPFEFLKKLIQSKDQVTFIYRRAYYFNNDGRPKLSFSGRESFNASDFDQNAWKDFFESYNNLVKDELQYHVPMNTTKAKKSSTKGKISVFTWPLVTFVVISFLANIVYDYRQNAPRPKVGVELERTVVYRPGMKITTKQNKFTILGAYRAKSETGANVLIVHIKRQQRNINKEAQSLRSHDFVLASSKWKAQNYGGEEPLSRLIVKAQGRKYTVVNLLKASGEELVSASLAGKYRTTTFNVAFKIPNKGNKYLYFTYLPFTNNDAKYSDTPVVFVRVNLDKLGGIPQ</sequence>
<gene>
    <name evidence="2" type="ORF">LEQ_1769c</name>
</gene>
<feature type="transmembrane region" description="Helical" evidence="1">
    <location>
        <begin position="21"/>
        <end position="41"/>
    </location>
</feature>
<evidence type="ECO:0000256" key="1">
    <source>
        <dbReference type="SAM" id="Phobius"/>
    </source>
</evidence>
<reference evidence="2 3" key="1">
    <citation type="journal article" date="2014" name="Genome Announc.">
        <title>The Genome of the Predominant Equine Lactobacillus Species, Lactobacillus equi, Is Reflective of Its Lifestyle Adaptations to an Herbivorous Host.</title>
        <authorList>
            <person name="O'Donnell M.M."/>
            <person name="Harris H.M."/>
            <person name="O'Toole P.W."/>
            <person name="Ross R.P."/>
        </authorList>
    </citation>
    <scope>NUCLEOTIDE SEQUENCE [LARGE SCALE GENOMIC DNA]</scope>
    <source>
        <strain evidence="2 3">DPC 6820</strain>
    </source>
</reference>
<evidence type="ECO:0000313" key="3">
    <source>
        <dbReference type="Proteomes" id="UP000018559"/>
    </source>
</evidence>
<comment type="caution">
    <text evidence="2">The sequence shown here is derived from an EMBL/GenBank/DDBJ whole genome shotgun (WGS) entry which is preliminary data.</text>
</comment>
<dbReference type="AlphaFoldDB" id="V7HW88"/>
<dbReference type="Proteomes" id="UP000018559">
    <property type="component" value="Unassembled WGS sequence"/>
</dbReference>
<keyword evidence="1" id="KW-0472">Membrane</keyword>
<dbReference type="EMBL" id="AWWH01000197">
    <property type="protein sequence ID" value="ETA73301.1"/>
    <property type="molecule type" value="Genomic_DNA"/>
</dbReference>
<dbReference type="PATRIC" id="fig|1392007.3.peg.1903"/>
<keyword evidence="3" id="KW-1185">Reference proteome</keyword>
<keyword evidence="1" id="KW-0812">Transmembrane</keyword>